<dbReference type="Proteomes" id="UP000494206">
    <property type="component" value="Unassembled WGS sequence"/>
</dbReference>
<keyword evidence="4" id="KW-1185">Reference proteome</keyword>
<gene>
    <name evidence="3" type="ORF">CBOVIS_LOCUS10598</name>
</gene>
<evidence type="ECO:0000313" key="4">
    <source>
        <dbReference type="Proteomes" id="UP000494206"/>
    </source>
</evidence>
<dbReference type="InterPro" id="IPR003595">
    <property type="entry name" value="Tyr_Pase_cat"/>
</dbReference>
<evidence type="ECO:0000259" key="2">
    <source>
        <dbReference type="PROSITE" id="PS50056"/>
    </source>
</evidence>
<dbReference type="Gene3D" id="3.90.190.10">
    <property type="entry name" value="Protein tyrosine phosphatase superfamily"/>
    <property type="match status" value="1"/>
</dbReference>
<feature type="domain" description="Tyrosine-protein phosphatase" evidence="1">
    <location>
        <begin position="62"/>
        <end position="289"/>
    </location>
</feature>
<dbReference type="OrthoDB" id="5775049at2759"/>
<dbReference type="Pfam" id="PF00102">
    <property type="entry name" value="Y_phosphatase"/>
    <property type="match status" value="1"/>
</dbReference>
<sequence>MTAPTPPGVKTVTADNGYQAMIDAETVDEFVHSQTTRKEAKYKKDIKEFDSSERTIHRFLSNACKSRFNNVANYDEVLDPKDHEFYVHANTIRSPWGNFIIAQKPISETLGDFLHLLWIYNVRTIVSMLTPEDTGEYFDVAVGGKYTSLFRYTMKTLNVFNEKQGITVYQCELSSFRAPGPARMIYIVCCPTPASGPRNARMHSVALEVMWACEETNAIEGYNTTVLVHGEAGTRRCAAFVASAMMCRQILETGKFSSMDTWVEIRKRRYGACSRRQDFYSSLLTVFQFCHQIGLVSGKDESYTKTTNLLNDLINREAIAFTKPPPSTPLPGSSAMQ</sequence>
<dbReference type="GO" id="GO:0004725">
    <property type="term" value="F:protein tyrosine phosphatase activity"/>
    <property type="evidence" value="ECO:0007669"/>
    <property type="project" value="InterPro"/>
</dbReference>
<dbReference type="SMART" id="SM00194">
    <property type="entry name" value="PTPc"/>
    <property type="match status" value="1"/>
</dbReference>
<name>A0A8S1FCY3_9PELO</name>
<evidence type="ECO:0000259" key="1">
    <source>
        <dbReference type="PROSITE" id="PS50055"/>
    </source>
</evidence>
<accession>A0A8S1FCY3</accession>
<organism evidence="3 4">
    <name type="scientific">Caenorhabditis bovis</name>
    <dbReference type="NCBI Taxonomy" id="2654633"/>
    <lineage>
        <taxon>Eukaryota</taxon>
        <taxon>Metazoa</taxon>
        <taxon>Ecdysozoa</taxon>
        <taxon>Nematoda</taxon>
        <taxon>Chromadorea</taxon>
        <taxon>Rhabditida</taxon>
        <taxon>Rhabditina</taxon>
        <taxon>Rhabditomorpha</taxon>
        <taxon>Rhabditoidea</taxon>
        <taxon>Rhabditidae</taxon>
        <taxon>Peloderinae</taxon>
        <taxon>Caenorhabditis</taxon>
    </lineage>
</organism>
<dbReference type="EMBL" id="CADEPM010000007">
    <property type="protein sequence ID" value="CAB3408871.1"/>
    <property type="molecule type" value="Genomic_DNA"/>
</dbReference>
<proteinExistence type="predicted"/>
<dbReference type="PROSITE" id="PS50056">
    <property type="entry name" value="TYR_PHOSPHATASE_2"/>
    <property type="match status" value="1"/>
</dbReference>
<evidence type="ECO:0008006" key="5">
    <source>
        <dbReference type="Google" id="ProtNLM"/>
    </source>
</evidence>
<dbReference type="InterPro" id="IPR000242">
    <property type="entry name" value="PTP_cat"/>
</dbReference>
<dbReference type="PANTHER" id="PTHR46163">
    <property type="entry name" value="TYROSINE-PROTEIN PHOSPHATASE-RELATED"/>
    <property type="match status" value="1"/>
</dbReference>
<dbReference type="SMART" id="SM00404">
    <property type="entry name" value="PTPc_motif"/>
    <property type="match status" value="1"/>
</dbReference>
<dbReference type="InterPro" id="IPR029021">
    <property type="entry name" value="Prot-tyrosine_phosphatase-like"/>
</dbReference>
<dbReference type="InterPro" id="IPR000387">
    <property type="entry name" value="Tyr_Pase_dom"/>
</dbReference>
<evidence type="ECO:0000313" key="3">
    <source>
        <dbReference type="EMBL" id="CAB3408871.1"/>
    </source>
</evidence>
<dbReference type="PANTHER" id="PTHR46163:SF24">
    <property type="entry name" value="PROTEIN-TYROSINE PHOSPHATASE CATALYTIC DOMAIN-CONTAINING PROTEIN-RELATED"/>
    <property type="match status" value="1"/>
</dbReference>
<reference evidence="3 4" key="1">
    <citation type="submission" date="2020-04" db="EMBL/GenBank/DDBJ databases">
        <authorList>
            <person name="Laetsch R D."/>
            <person name="Stevens L."/>
            <person name="Kumar S."/>
            <person name="Blaxter L. M."/>
        </authorList>
    </citation>
    <scope>NUCLEOTIDE SEQUENCE [LARGE SCALE GENOMIC DNA]</scope>
</reference>
<dbReference type="PROSITE" id="PS50055">
    <property type="entry name" value="TYR_PHOSPHATASE_PTP"/>
    <property type="match status" value="1"/>
</dbReference>
<comment type="caution">
    <text evidence="3">The sequence shown here is derived from an EMBL/GenBank/DDBJ whole genome shotgun (WGS) entry which is preliminary data.</text>
</comment>
<feature type="domain" description="Tyrosine specific protein phosphatases" evidence="2">
    <location>
        <begin position="220"/>
        <end position="280"/>
    </location>
</feature>
<dbReference type="AlphaFoldDB" id="A0A8S1FCY3"/>
<dbReference type="SUPFAM" id="SSF52799">
    <property type="entry name" value="(Phosphotyrosine protein) phosphatases II"/>
    <property type="match status" value="1"/>
</dbReference>
<protein>
    <recommendedName>
        <fullName evidence="5">Tyrosine-protein phosphatase domain-containing protein</fullName>
    </recommendedName>
</protein>
<dbReference type="InterPro" id="IPR052782">
    <property type="entry name" value="Oocyte-zygote_transition_reg"/>
</dbReference>